<evidence type="ECO:0000256" key="1">
    <source>
        <dbReference type="ARBA" id="ARBA00008072"/>
    </source>
</evidence>
<dbReference type="RefSeq" id="XP_018760623.1">
    <property type="nucleotide sequence ID" value="XM_018902000.1"/>
</dbReference>
<dbReference type="Pfam" id="PF08240">
    <property type="entry name" value="ADH_N"/>
    <property type="match status" value="1"/>
</dbReference>
<evidence type="ECO:0000313" key="5">
    <source>
        <dbReference type="Proteomes" id="UP000009096"/>
    </source>
</evidence>
<dbReference type="InterPro" id="IPR011032">
    <property type="entry name" value="GroES-like_sf"/>
</dbReference>
<dbReference type="KEGG" id="fvr:FVEG_12646"/>
<organism evidence="4 5">
    <name type="scientific">Gibberella moniliformis (strain M3125 / FGSC 7600)</name>
    <name type="common">Maize ear and stalk rot fungus</name>
    <name type="synonym">Fusarium verticillioides</name>
    <dbReference type="NCBI Taxonomy" id="334819"/>
    <lineage>
        <taxon>Eukaryota</taxon>
        <taxon>Fungi</taxon>
        <taxon>Dikarya</taxon>
        <taxon>Ascomycota</taxon>
        <taxon>Pezizomycotina</taxon>
        <taxon>Sordariomycetes</taxon>
        <taxon>Hypocreomycetidae</taxon>
        <taxon>Hypocreales</taxon>
        <taxon>Nectriaceae</taxon>
        <taxon>Fusarium</taxon>
        <taxon>Fusarium fujikuroi species complex</taxon>
    </lineage>
</organism>
<evidence type="ECO:0000259" key="3">
    <source>
        <dbReference type="SMART" id="SM00829"/>
    </source>
</evidence>
<dbReference type="GeneID" id="30070074"/>
<dbReference type="InterPro" id="IPR013149">
    <property type="entry name" value="ADH-like_C"/>
</dbReference>
<proteinExistence type="inferred from homology"/>
<dbReference type="PANTHER" id="PTHR45348">
    <property type="entry name" value="HYPOTHETICAL OXIDOREDUCTASE (EUROFUNG)"/>
    <property type="match status" value="1"/>
</dbReference>
<dbReference type="InterPro" id="IPR036291">
    <property type="entry name" value="NAD(P)-bd_dom_sf"/>
</dbReference>
<dbReference type="Pfam" id="PF00107">
    <property type="entry name" value="ADH_zinc_N"/>
    <property type="match status" value="1"/>
</dbReference>
<feature type="domain" description="Enoyl reductase (ER)" evidence="3">
    <location>
        <begin position="47"/>
        <end position="377"/>
    </location>
</feature>
<keyword evidence="5" id="KW-1185">Reference proteome</keyword>
<dbReference type="InterPro" id="IPR020843">
    <property type="entry name" value="ER"/>
</dbReference>
<dbReference type="EMBL" id="DS022261">
    <property type="protein sequence ID" value="EWG54432.1"/>
    <property type="molecule type" value="Genomic_DNA"/>
</dbReference>
<dbReference type="VEuPathDB" id="FungiDB:FVEG_12646"/>
<dbReference type="OrthoDB" id="10257049at2759"/>
<comment type="similarity">
    <text evidence="1">Belongs to the zinc-containing alcohol dehydrogenase family.</text>
</comment>
<dbReference type="PANTHER" id="PTHR45348:SF7">
    <property type="entry name" value="ZINC BINDING OXIDOREDUCTASE, PUTATIVE-RELATED"/>
    <property type="match status" value="1"/>
</dbReference>
<name>W7NDQ4_GIBM7</name>
<gene>
    <name evidence="4" type="ORF">FVEG_12646</name>
</gene>
<dbReference type="STRING" id="334819.W7NDQ4"/>
<dbReference type="Proteomes" id="UP000009096">
    <property type="component" value="Chromosome 3"/>
</dbReference>
<dbReference type="InterPro" id="IPR013154">
    <property type="entry name" value="ADH-like_N"/>
</dbReference>
<dbReference type="GO" id="GO:0016651">
    <property type="term" value="F:oxidoreductase activity, acting on NAD(P)H"/>
    <property type="evidence" value="ECO:0007669"/>
    <property type="project" value="InterPro"/>
</dbReference>
<accession>W7NDQ4</accession>
<evidence type="ECO:0000313" key="4">
    <source>
        <dbReference type="EMBL" id="EWG54432.1"/>
    </source>
</evidence>
<dbReference type="SUPFAM" id="SSF51735">
    <property type="entry name" value="NAD(P)-binding Rossmann-fold domains"/>
    <property type="match status" value="1"/>
</dbReference>
<protein>
    <recommendedName>
        <fullName evidence="3">Enoyl reductase (ER) domain-containing protein</fullName>
    </recommendedName>
</protein>
<dbReference type="Gene3D" id="3.40.50.720">
    <property type="entry name" value="NAD(P)-binding Rossmann-like Domain"/>
    <property type="match status" value="1"/>
</dbReference>
<dbReference type="Gene3D" id="3.90.180.10">
    <property type="entry name" value="Medium-chain alcohol dehydrogenases, catalytic domain"/>
    <property type="match status" value="1"/>
</dbReference>
<evidence type="ECO:0000256" key="2">
    <source>
        <dbReference type="ARBA" id="ARBA00023002"/>
    </source>
</evidence>
<dbReference type="InterPro" id="IPR047122">
    <property type="entry name" value="Trans-enoyl_RdTase-like"/>
</dbReference>
<sequence length="382" mass="41775">MNLNIQAPGYFSVQNLVFLANLAQRSVRMAVPNTTKALFIDSENNPKVIERQGLPEPSSGELLIKVLYSGVNPADIKHATFLGMNNTVMGHDFSGQVLETTKPNSVYKPGDIVAGYTPAGLHQPVHYGAHQAYITCPEDMLFKVPDNLPLPDAASLTVVAMTAADAVYNLFKFPLPTENETLAYNAPFLLWGATGSVGYCALQFAIASGVSPILVAANPAQFEHLRSLGVEHLFNYKDENFHESIAKTLRGLGFDKFLYAFDAAGAPDSGDQVLKAVADDTFIASTVLRDEKRFKMPVGATNIDFVIHPPGAPHPISIPARPLDHARAWEAFKWAIENYGKKFRLPPVRVVDDTAEVALEEIKRFVRQGGRFSKLSIKQPLA</sequence>
<dbReference type="eggNOG" id="KOG1198">
    <property type="taxonomic scope" value="Eukaryota"/>
</dbReference>
<reference evidence="4 5" key="1">
    <citation type="journal article" date="2010" name="Nature">
        <title>Comparative genomics reveals mobile pathogenicity chromosomes in Fusarium.</title>
        <authorList>
            <person name="Ma L.J."/>
            <person name="van der Does H.C."/>
            <person name="Borkovich K.A."/>
            <person name="Coleman J.J."/>
            <person name="Daboussi M.J."/>
            <person name="Di Pietro A."/>
            <person name="Dufresne M."/>
            <person name="Freitag M."/>
            <person name="Grabherr M."/>
            <person name="Henrissat B."/>
            <person name="Houterman P.M."/>
            <person name="Kang S."/>
            <person name="Shim W.B."/>
            <person name="Woloshuk C."/>
            <person name="Xie X."/>
            <person name="Xu J.R."/>
            <person name="Antoniw J."/>
            <person name="Baker S.E."/>
            <person name="Bluhm B.H."/>
            <person name="Breakspear A."/>
            <person name="Brown D.W."/>
            <person name="Butchko R.A."/>
            <person name="Chapman S."/>
            <person name="Coulson R."/>
            <person name="Coutinho P.M."/>
            <person name="Danchin E.G."/>
            <person name="Diener A."/>
            <person name="Gale L.R."/>
            <person name="Gardiner D.M."/>
            <person name="Goff S."/>
            <person name="Hammond-Kosack K.E."/>
            <person name="Hilburn K."/>
            <person name="Hua-Van A."/>
            <person name="Jonkers W."/>
            <person name="Kazan K."/>
            <person name="Kodira C.D."/>
            <person name="Koehrsen M."/>
            <person name="Kumar L."/>
            <person name="Lee Y.H."/>
            <person name="Li L."/>
            <person name="Manners J.M."/>
            <person name="Miranda-Saavedra D."/>
            <person name="Mukherjee M."/>
            <person name="Park G."/>
            <person name="Park J."/>
            <person name="Park S.Y."/>
            <person name="Proctor R.H."/>
            <person name="Regev A."/>
            <person name="Ruiz-Roldan M.C."/>
            <person name="Sain D."/>
            <person name="Sakthikumar S."/>
            <person name="Sykes S."/>
            <person name="Schwartz D.C."/>
            <person name="Turgeon B.G."/>
            <person name="Wapinski I."/>
            <person name="Yoder O."/>
            <person name="Young S."/>
            <person name="Zeng Q."/>
            <person name="Zhou S."/>
            <person name="Galagan J."/>
            <person name="Cuomo C.A."/>
            <person name="Kistler H.C."/>
            <person name="Rep M."/>
        </authorList>
    </citation>
    <scope>NUCLEOTIDE SEQUENCE [LARGE SCALE GENOMIC DNA]</scope>
    <source>
        <strain evidence="5">M3125 / FGSC 7600</strain>
    </source>
</reference>
<dbReference type="CDD" id="cd08249">
    <property type="entry name" value="enoyl_reductase_like"/>
    <property type="match status" value="1"/>
</dbReference>
<keyword evidence="2" id="KW-0560">Oxidoreductase</keyword>
<dbReference type="AlphaFoldDB" id="W7NDQ4"/>
<dbReference type="SMART" id="SM00829">
    <property type="entry name" value="PKS_ER"/>
    <property type="match status" value="1"/>
</dbReference>
<dbReference type="SUPFAM" id="SSF50129">
    <property type="entry name" value="GroES-like"/>
    <property type="match status" value="1"/>
</dbReference>